<protein>
    <submittedName>
        <fullName evidence="2">Uncharacterized protein</fullName>
    </submittedName>
</protein>
<feature type="compositionally biased region" description="Polar residues" evidence="1">
    <location>
        <begin position="144"/>
        <end position="160"/>
    </location>
</feature>
<dbReference type="AlphaFoldDB" id="A0A034WSY1"/>
<evidence type="ECO:0000256" key="1">
    <source>
        <dbReference type="SAM" id="MobiDB-lite"/>
    </source>
</evidence>
<feature type="region of interest" description="Disordered" evidence="1">
    <location>
        <begin position="125"/>
        <end position="165"/>
    </location>
</feature>
<organism evidence="2">
    <name type="scientific">Bactrocera dorsalis</name>
    <name type="common">Oriental fruit fly</name>
    <name type="synonym">Dacus dorsalis</name>
    <dbReference type="NCBI Taxonomy" id="27457"/>
    <lineage>
        <taxon>Eukaryota</taxon>
        <taxon>Metazoa</taxon>
        <taxon>Ecdysozoa</taxon>
        <taxon>Arthropoda</taxon>
        <taxon>Hexapoda</taxon>
        <taxon>Insecta</taxon>
        <taxon>Pterygota</taxon>
        <taxon>Neoptera</taxon>
        <taxon>Endopterygota</taxon>
        <taxon>Diptera</taxon>
        <taxon>Brachycera</taxon>
        <taxon>Muscomorpha</taxon>
        <taxon>Tephritoidea</taxon>
        <taxon>Tephritidae</taxon>
        <taxon>Bactrocera</taxon>
        <taxon>Bactrocera</taxon>
    </lineage>
</organism>
<accession>A0A034WSY1</accession>
<dbReference type="RefSeq" id="XP_019848369.2">
    <property type="nucleotide sequence ID" value="XM_019992810.3"/>
</dbReference>
<sequence length="235" mass="27168">MQHVVRIVNLIYLANTLQLIWCVTCITSRSFSINTLLKYFTQCWWPYLPTILSIHRHHVDASYYGAEQTGFLKHKRGRINQRSGVATDVSPPYLTPVVTTNDTFDPLEEIKQEVVPLKLVRCDRSDEDPDVDDDTRSTHEYQRPTASMSSPSQHTPSTEGSNEDISCDYAIDTHHANEEEAISKQLFLDNPHFKEKLKAETRYFNEMAELARAKRIMIELQSKKLMLEMETMRSS</sequence>
<dbReference type="EMBL" id="GAKP01001218">
    <property type="protein sequence ID" value="JAC57734.1"/>
    <property type="molecule type" value="Transcribed_RNA"/>
</dbReference>
<reference evidence="2" key="1">
    <citation type="journal article" date="2014" name="BMC Genomics">
        <title>Characterizing the developmental transcriptome of the oriental fruit fly, Bactrocera dorsalis (Diptera: Tephritidae) through comparative genomic analysis with Drosophila melanogaster utilizing modENCODE datasets.</title>
        <authorList>
            <person name="Geib S.M."/>
            <person name="Calla B."/>
            <person name="Hall B."/>
            <person name="Hou S."/>
            <person name="Manoukis N.C."/>
        </authorList>
    </citation>
    <scope>NUCLEOTIDE SEQUENCE</scope>
    <source>
        <strain evidence="2">Punador</strain>
    </source>
</reference>
<name>A0A034WSY1_BACDO</name>
<dbReference type="GeneID" id="105233188"/>
<evidence type="ECO:0000313" key="2">
    <source>
        <dbReference type="EMBL" id="JAC57734.1"/>
    </source>
</evidence>
<proteinExistence type="predicted"/>
<dbReference type="OrthoDB" id="5812526at2759"/>